<feature type="region of interest" description="Disordered" evidence="1">
    <location>
        <begin position="868"/>
        <end position="933"/>
    </location>
</feature>
<dbReference type="STRING" id="230819.A0A5C3L5V6"/>
<dbReference type="Pfam" id="PF16335">
    <property type="entry name" value="GtaA_6_Hairpin"/>
    <property type="match status" value="1"/>
</dbReference>
<sequence>MVFGFLLRESQIYFAFCCFWLLPLFIGAGVSAQAVLSTLPRNVPLINRSPYFNAWTAAPEGGEHPTPAGANVTTWSWRDLDWNGLIRVDGEVWQWMGNTTGFRPATTVASYLTATRTMYTMEAGQVAFNVSYLSPVEARDIVKFSIPFGYVYVDVWSKDGVAHSVQLYSEVGPPLTTIRNDTMEWDTVQTSTSVYHELQRRLQSSSERFNMVENGVLYSAMARSNNPTWQSGPIVDVRSGFVDEGVLPNTEDEVFRAAMAADYPIFGLAADLGGVQTTSNRVVWAVGHVRLELMSGYSGTTGRTERRTSYFWSEYPNIGAVIDAFLADFPAALGRAEELDGKIMEDARGVSQEYADLVALSLRQTVGSIEVTLPRLGPFDEGGWNISDVQAFMRDTGVSSRANPVETMYAAMPAFVYLNPTLLQLLLKPLLAFQASEEYRNGYASPDLGDDYTRATGNDTNTERLGVESCGSMLIMSYVSAKQTNDFTLLNRYSGLFKKWADFLVGTTFNANNQISTDGISEDGHANLALKGILGIYAMSKIQEIVDPAGASSAAAKEYLNQATAFARRWEDLAVSGGHISSVYGQPATWAMMYNYYPASLFAPDLFSRKALEDQGKFYLSQLDSAPDSNWGLPYDSLDSQLSKSHWTILTAATVPDPEIRNRLIQMVHRRTFWRGVAVPFATTWNLNTGAAIELGGRGSSAQGAMFALLAVNSVNTPGSNNRSGAGSNGKPSVAAIAGGAAGGIVALLLIAGIAFFFWRRRGGTGRPKSRYLVNKTPRTSFSGSVAAAPIPGFVNDTRTYVSPELQPTPFEFTPRPRPLDLDGTSPPHTASGGQPSPPLSKELLMAQRSRNTSRDGGLSYVATTPSVLSSGANYSGTGTGSGSVLSSSSNERQLQQQVEQLRREVGELRAERNQQVYRPSTPSEAPPPTYTA</sequence>
<feature type="transmembrane region" description="Helical" evidence="2">
    <location>
        <begin position="734"/>
        <end position="759"/>
    </location>
</feature>
<evidence type="ECO:0000256" key="2">
    <source>
        <dbReference type="SAM" id="Phobius"/>
    </source>
</evidence>
<name>A0A5C3L5V6_COPMA</name>
<evidence type="ECO:0008006" key="7">
    <source>
        <dbReference type="Google" id="ProtNLM"/>
    </source>
</evidence>
<accession>A0A5C3L5V6</accession>
<feature type="compositionally biased region" description="Basic and acidic residues" evidence="1">
    <location>
        <begin position="901"/>
        <end position="913"/>
    </location>
</feature>
<feature type="region of interest" description="Disordered" evidence="1">
    <location>
        <begin position="805"/>
        <end position="841"/>
    </location>
</feature>
<dbReference type="Gene3D" id="1.20.5.510">
    <property type="entry name" value="Single helix bin"/>
    <property type="match status" value="1"/>
</dbReference>
<dbReference type="InterPro" id="IPR052743">
    <property type="entry name" value="Glutaminase_GtaA"/>
</dbReference>
<feature type="compositionally biased region" description="Low complexity" evidence="1">
    <location>
        <begin position="870"/>
        <end position="900"/>
    </location>
</feature>
<evidence type="ECO:0000259" key="4">
    <source>
        <dbReference type="Pfam" id="PF17168"/>
    </source>
</evidence>
<dbReference type="InterPro" id="IPR032514">
    <property type="entry name" value="GtaA_central"/>
</dbReference>
<protein>
    <recommendedName>
        <fullName evidence="7">DUF1793-domain-containing protein</fullName>
    </recommendedName>
</protein>
<dbReference type="AlphaFoldDB" id="A0A5C3L5V6"/>
<dbReference type="Proteomes" id="UP000307440">
    <property type="component" value="Unassembled WGS sequence"/>
</dbReference>
<dbReference type="OrthoDB" id="3918848at2759"/>
<evidence type="ECO:0000313" key="6">
    <source>
        <dbReference type="Proteomes" id="UP000307440"/>
    </source>
</evidence>
<gene>
    <name evidence="5" type="ORF">FA15DRAFT_701078</name>
</gene>
<dbReference type="PANTHER" id="PTHR31987">
    <property type="entry name" value="GLUTAMINASE A-RELATED"/>
    <property type="match status" value="1"/>
</dbReference>
<evidence type="ECO:0000259" key="3">
    <source>
        <dbReference type="Pfam" id="PF16335"/>
    </source>
</evidence>
<keyword evidence="2" id="KW-1133">Transmembrane helix</keyword>
<dbReference type="EMBL" id="ML210156">
    <property type="protein sequence ID" value="TFK28409.1"/>
    <property type="molecule type" value="Genomic_DNA"/>
</dbReference>
<reference evidence="5 6" key="1">
    <citation type="journal article" date="2019" name="Nat. Ecol. Evol.">
        <title>Megaphylogeny resolves global patterns of mushroom evolution.</title>
        <authorList>
            <person name="Varga T."/>
            <person name="Krizsan K."/>
            <person name="Foldi C."/>
            <person name="Dima B."/>
            <person name="Sanchez-Garcia M."/>
            <person name="Sanchez-Ramirez S."/>
            <person name="Szollosi G.J."/>
            <person name="Szarkandi J.G."/>
            <person name="Papp V."/>
            <person name="Albert L."/>
            <person name="Andreopoulos W."/>
            <person name="Angelini C."/>
            <person name="Antonin V."/>
            <person name="Barry K.W."/>
            <person name="Bougher N.L."/>
            <person name="Buchanan P."/>
            <person name="Buyck B."/>
            <person name="Bense V."/>
            <person name="Catcheside P."/>
            <person name="Chovatia M."/>
            <person name="Cooper J."/>
            <person name="Damon W."/>
            <person name="Desjardin D."/>
            <person name="Finy P."/>
            <person name="Geml J."/>
            <person name="Haridas S."/>
            <person name="Hughes K."/>
            <person name="Justo A."/>
            <person name="Karasinski D."/>
            <person name="Kautmanova I."/>
            <person name="Kiss B."/>
            <person name="Kocsube S."/>
            <person name="Kotiranta H."/>
            <person name="LaButti K.M."/>
            <person name="Lechner B.E."/>
            <person name="Liimatainen K."/>
            <person name="Lipzen A."/>
            <person name="Lukacs Z."/>
            <person name="Mihaltcheva S."/>
            <person name="Morgado L.N."/>
            <person name="Niskanen T."/>
            <person name="Noordeloos M.E."/>
            <person name="Ohm R.A."/>
            <person name="Ortiz-Santana B."/>
            <person name="Ovrebo C."/>
            <person name="Racz N."/>
            <person name="Riley R."/>
            <person name="Savchenko A."/>
            <person name="Shiryaev A."/>
            <person name="Soop K."/>
            <person name="Spirin V."/>
            <person name="Szebenyi C."/>
            <person name="Tomsovsky M."/>
            <person name="Tulloss R.E."/>
            <person name="Uehling J."/>
            <person name="Grigoriev I.V."/>
            <person name="Vagvolgyi C."/>
            <person name="Papp T."/>
            <person name="Martin F.M."/>
            <person name="Miettinen O."/>
            <person name="Hibbett D.S."/>
            <person name="Nagy L.G."/>
        </authorList>
    </citation>
    <scope>NUCLEOTIDE SEQUENCE [LARGE SCALE GENOMIC DNA]</scope>
    <source>
        <strain evidence="5 6">CBS 121175</strain>
    </source>
</reference>
<feature type="domain" description="Glutaminase A central" evidence="3">
    <location>
        <begin position="351"/>
        <end position="710"/>
    </location>
</feature>
<dbReference type="InterPro" id="IPR033433">
    <property type="entry name" value="GtaA_N"/>
</dbReference>
<feature type="compositionally biased region" description="Polar residues" evidence="1">
    <location>
        <begin position="914"/>
        <end position="924"/>
    </location>
</feature>
<dbReference type="PANTHER" id="PTHR31987:SF1">
    <property type="entry name" value="GLUTAMINASE A"/>
    <property type="match status" value="1"/>
</dbReference>
<evidence type="ECO:0000256" key="1">
    <source>
        <dbReference type="SAM" id="MobiDB-lite"/>
    </source>
</evidence>
<organism evidence="5 6">
    <name type="scientific">Coprinopsis marcescibilis</name>
    <name type="common">Agaric fungus</name>
    <name type="synonym">Psathyrella marcescibilis</name>
    <dbReference type="NCBI Taxonomy" id="230819"/>
    <lineage>
        <taxon>Eukaryota</taxon>
        <taxon>Fungi</taxon>
        <taxon>Dikarya</taxon>
        <taxon>Basidiomycota</taxon>
        <taxon>Agaricomycotina</taxon>
        <taxon>Agaricomycetes</taxon>
        <taxon>Agaricomycetidae</taxon>
        <taxon>Agaricales</taxon>
        <taxon>Agaricineae</taxon>
        <taxon>Psathyrellaceae</taxon>
        <taxon>Coprinopsis</taxon>
    </lineage>
</organism>
<proteinExistence type="predicted"/>
<evidence type="ECO:0000313" key="5">
    <source>
        <dbReference type="EMBL" id="TFK28409.1"/>
    </source>
</evidence>
<keyword evidence="2" id="KW-0472">Membrane</keyword>
<feature type="transmembrane region" description="Helical" evidence="2">
    <location>
        <begin position="12"/>
        <end position="36"/>
    </location>
</feature>
<dbReference type="Pfam" id="PF17168">
    <property type="entry name" value="DUF5127"/>
    <property type="match status" value="1"/>
</dbReference>
<keyword evidence="6" id="KW-1185">Reference proteome</keyword>
<feature type="domain" description="Glutaminase A N-terminal" evidence="4">
    <location>
        <begin position="115"/>
        <end position="346"/>
    </location>
</feature>
<keyword evidence="2" id="KW-0812">Transmembrane</keyword>